<name>M2U6V0_9SPHN</name>
<keyword evidence="3" id="KW-1185">Reference proteome</keyword>
<comment type="caution">
    <text evidence="2">The sequence shown here is derived from an EMBL/GenBank/DDBJ whole genome shotgun (WGS) entry which is preliminary data.</text>
</comment>
<dbReference type="Proteomes" id="UP000011717">
    <property type="component" value="Unassembled WGS sequence"/>
</dbReference>
<dbReference type="EMBL" id="AMRV01000002">
    <property type="protein sequence ID" value="EMD83742.1"/>
    <property type="molecule type" value="Genomic_DNA"/>
</dbReference>
<dbReference type="AlphaFoldDB" id="M2U6V0"/>
<evidence type="ECO:0000313" key="2">
    <source>
        <dbReference type="EMBL" id="EMD83742.1"/>
    </source>
</evidence>
<reference evidence="2 3" key="1">
    <citation type="journal article" date="2013" name="Genome Announc.">
        <title>Draft Genome Sequence of Strain JLT2015T, Belonging to the Family Sphingomonadaceae of the Alphaproteobacteria.</title>
        <authorList>
            <person name="Tang K."/>
            <person name="Liu K."/>
            <person name="Li S."/>
            <person name="Jiao N."/>
        </authorList>
    </citation>
    <scope>NUCLEOTIDE SEQUENCE [LARGE SCALE GENOMIC DNA]</scope>
    <source>
        <strain evidence="2 3">JLT2015</strain>
    </source>
</reference>
<sequence>MPQAGSKRRGPATPSAAPPCSFAHPRREARDCRARTLTVEAGAWGPTFFPCRGSG</sequence>
<gene>
    <name evidence="2" type="ORF">C725_0714</name>
</gene>
<accession>M2U6V0</accession>
<protein>
    <submittedName>
        <fullName evidence="2">Uncharacterized protein</fullName>
    </submittedName>
</protein>
<feature type="compositionally biased region" description="Basic residues" evidence="1">
    <location>
        <begin position="1"/>
        <end position="10"/>
    </location>
</feature>
<organism evidence="2 3">
    <name type="scientific">Pacificimonas flava</name>
    <dbReference type="NCBI Taxonomy" id="1234595"/>
    <lineage>
        <taxon>Bacteria</taxon>
        <taxon>Pseudomonadati</taxon>
        <taxon>Pseudomonadota</taxon>
        <taxon>Alphaproteobacteria</taxon>
        <taxon>Sphingomonadales</taxon>
        <taxon>Sphingosinicellaceae</taxon>
        <taxon>Pacificimonas</taxon>
    </lineage>
</organism>
<evidence type="ECO:0000256" key="1">
    <source>
        <dbReference type="SAM" id="MobiDB-lite"/>
    </source>
</evidence>
<feature type="region of interest" description="Disordered" evidence="1">
    <location>
        <begin position="1"/>
        <end position="26"/>
    </location>
</feature>
<evidence type="ECO:0000313" key="3">
    <source>
        <dbReference type="Proteomes" id="UP000011717"/>
    </source>
</evidence>
<proteinExistence type="predicted"/>